<dbReference type="GO" id="GO:0016747">
    <property type="term" value="F:acyltransferase activity, transferring groups other than amino-acyl groups"/>
    <property type="evidence" value="ECO:0007669"/>
    <property type="project" value="InterPro"/>
</dbReference>
<dbReference type="Gene3D" id="3.40.630.30">
    <property type="match status" value="1"/>
</dbReference>
<keyword evidence="3" id="KW-1185">Reference proteome</keyword>
<feature type="domain" description="N-acetyltransferase" evidence="1">
    <location>
        <begin position="12"/>
        <end position="179"/>
    </location>
</feature>
<comment type="caution">
    <text evidence="2">The sequence shown here is derived from an EMBL/GenBank/DDBJ whole genome shotgun (WGS) entry which is preliminary data.</text>
</comment>
<evidence type="ECO:0000259" key="1">
    <source>
        <dbReference type="PROSITE" id="PS51186"/>
    </source>
</evidence>
<protein>
    <submittedName>
        <fullName evidence="2">N-acetyltransferase</fullName>
    </submittedName>
</protein>
<dbReference type="InterPro" id="IPR016181">
    <property type="entry name" value="Acyl_CoA_acyltransferase"/>
</dbReference>
<dbReference type="PANTHER" id="PTHR43792">
    <property type="entry name" value="GNAT FAMILY, PUTATIVE (AFU_ORTHOLOGUE AFUA_3G00765)-RELATED-RELATED"/>
    <property type="match status" value="1"/>
</dbReference>
<reference evidence="2" key="1">
    <citation type="journal article" date="2014" name="Int. J. Syst. Evol. Microbiol.">
        <title>Complete genome sequence of Corynebacterium casei LMG S-19264T (=DSM 44701T), isolated from a smear-ripened cheese.</title>
        <authorList>
            <consortium name="US DOE Joint Genome Institute (JGI-PGF)"/>
            <person name="Walter F."/>
            <person name="Albersmeier A."/>
            <person name="Kalinowski J."/>
            <person name="Ruckert C."/>
        </authorList>
    </citation>
    <scope>NUCLEOTIDE SEQUENCE</scope>
    <source>
        <strain evidence="2">KCTC 42731</strain>
    </source>
</reference>
<dbReference type="InterPro" id="IPR051531">
    <property type="entry name" value="N-acetyltransferase"/>
</dbReference>
<sequence length="186" mass="20994">MTIPSALKTERLLLRQWQEGDFPKFVEMGKDADVMRYFPAKLTEKESNAMALKIQSLIHERGWGFWAVELLEQESFIGFVGLHVPKSNLPFSPCVEIGWRLAAKHWGKGYATEAANAALKFAFSELDIVQVVSFTSIINTPSQQVMRNLGMCHAGNFTHPDVSKDSPLAEHVLFKISQDEWSRLNA</sequence>
<accession>A0A919EJI5</accession>
<dbReference type="Pfam" id="PF13302">
    <property type="entry name" value="Acetyltransf_3"/>
    <property type="match status" value="1"/>
</dbReference>
<evidence type="ECO:0000313" key="3">
    <source>
        <dbReference type="Proteomes" id="UP000623842"/>
    </source>
</evidence>
<dbReference type="RefSeq" id="WP_189768878.1">
    <property type="nucleotide sequence ID" value="NZ_BNCK01000003.1"/>
</dbReference>
<dbReference type="PROSITE" id="PS51186">
    <property type="entry name" value="GNAT"/>
    <property type="match status" value="1"/>
</dbReference>
<dbReference type="AlphaFoldDB" id="A0A919EJI5"/>
<evidence type="ECO:0000313" key="2">
    <source>
        <dbReference type="EMBL" id="GHF88458.1"/>
    </source>
</evidence>
<dbReference type="Proteomes" id="UP000623842">
    <property type="component" value="Unassembled WGS sequence"/>
</dbReference>
<dbReference type="InterPro" id="IPR000182">
    <property type="entry name" value="GNAT_dom"/>
</dbReference>
<dbReference type="EMBL" id="BNCK01000003">
    <property type="protein sequence ID" value="GHF88458.1"/>
    <property type="molecule type" value="Genomic_DNA"/>
</dbReference>
<name>A0A919EJI5_9GAMM</name>
<organism evidence="2 3">
    <name type="scientific">Thalassotalea marina</name>
    <dbReference type="NCBI Taxonomy" id="1673741"/>
    <lineage>
        <taxon>Bacteria</taxon>
        <taxon>Pseudomonadati</taxon>
        <taxon>Pseudomonadota</taxon>
        <taxon>Gammaproteobacteria</taxon>
        <taxon>Alteromonadales</taxon>
        <taxon>Colwelliaceae</taxon>
        <taxon>Thalassotalea</taxon>
    </lineage>
</organism>
<proteinExistence type="predicted"/>
<dbReference type="SUPFAM" id="SSF55729">
    <property type="entry name" value="Acyl-CoA N-acyltransferases (Nat)"/>
    <property type="match status" value="1"/>
</dbReference>
<reference evidence="2" key="2">
    <citation type="submission" date="2020-09" db="EMBL/GenBank/DDBJ databases">
        <authorList>
            <person name="Sun Q."/>
            <person name="Kim S."/>
        </authorList>
    </citation>
    <scope>NUCLEOTIDE SEQUENCE</scope>
    <source>
        <strain evidence="2">KCTC 42731</strain>
    </source>
</reference>
<dbReference type="PANTHER" id="PTHR43792:SF1">
    <property type="entry name" value="N-ACETYLTRANSFERASE DOMAIN-CONTAINING PROTEIN"/>
    <property type="match status" value="1"/>
</dbReference>
<gene>
    <name evidence="2" type="ORF">GCM10017161_15230</name>
</gene>